<evidence type="ECO:0000313" key="2">
    <source>
        <dbReference type="EMBL" id="KAK7084442.1"/>
    </source>
</evidence>
<dbReference type="AlphaFoldDB" id="A0AAN9AFR2"/>
<sequence length="140" mass="15553">MKEKQKLLLIILVITFVVYSSSQYMTFKRQMSDLCPLGHINQVVTAMSQVQCSSVCIAEYSCLGYCYNPIARRCKTSNSSLPTATANALSDPGSIMLWTENLDGYSRFGGMAYRIITGLFDIYFARTGCTLYGGQLVIPK</sequence>
<feature type="non-terminal residue" evidence="2">
    <location>
        <position position="140"/>
    </location>
</feature>
<organism evidence="2 3">
    <name type="scientific">Halocaridina rubra</name>
    <name type="common">Hawaiian red shrimp</name>
    <dbReference type="NCBI Taxonomy" id="373956"/>
    <lineage>
        <taxon>Eukaryota</taxon>
        <taxon>Metazoa</taxon>
        <taxon>Ecdysozoa</taxon>
        <taxon>Arthropoda</taxon>
        <taxon>Crustacea</taxon>
        <taxon>Multicrustacea</taxon>
        <taxon>Malacostraca</taxon>
        <taxon>Eumalacostraca</taxon>
        <taxon>Eucarida</taxon>
        <taxon>Decapoda</taxon>
        <taxon>Pleocyemata</taxon>
        <taxon>Caridea</taxon>
        <taxon>Atyoidea</taxon>
        <taxon>Atyidae</taxon>
        <taxon>Halocaridina</taxon>
    </lineage>
</organism>
<evidence type="ECO:0008006" key="4">
    <source>
        <dbReference type="Google" id="ProtNLM"/>
    </source>
</evidence>
<keyword evidence="1" id="KW-0732">Signal</keyword>
<comment type="caution">
    <text evidence="2">The sequence shown here is derived from an EMBL/GenBank/DDBJ whole genome shotgun (WGS) entry which is preliminary data.</text>
</comment>
<name>A0AAN9AFR2_HALRR</name>
<proteinExistence type="predicted"/>
<reference evidence="2 3" key="1">
    <citation type="submission" date="2023-11" db="EMBL/GenBank/DDBJ databases">
        <title>Halocaridina rubra genome assembly.</title>
        <authorList>
            <person name="Smith C."/>
        </authorList>
    </citation>
    <scope>NUCLEOTIDE SEQUENCE [LARGE SCALE GENOMIC DNA]</scope>
    <source>
        <strain evidence="2">EP-1</strain>
        <tissue evidence="2">Whole</tissue>
    </source>
</reference>
<dbReference type="EMBL" id="JAXCGZ010002090">
    <property type="protein sequence ID" value="KAK7084442.1"/>
    <property type="molecule type" value="Genomic_DNA"/>
</dbReference>
<keyword evidence="3" id="KW-1185">Reference proteome</keyword>
<feature type="signal peptide" evidence="1">
    <location>
        <begin position="1"/>
        <end position="22"/>
    </location>
</feature>
<accession>A0AAN9AFR2</accession>
<dbReference type="Proteomes" id="UP001381693">
    <property type="component" value="Unassembled WGS sequence"/>
</dbReference>
<evidence type="ECO:0000256" key="1">
    <source>
        <dbReference type="SAM" id="SignalP"/>
    </source>
</evidence>
<feature type="chain" id="PRO_5042848792" description="Apple domain-containing protein" evidence="1">
    <location>
        <begin position="23"/>
        <end position="140"/>
    </location>
</feature>
<protein>
    <recommendedName>
        <fullName evidence="4">Apple domain-containing protein</fullName>
    </recommendedName>
</protein>
<evidence type="ECO:0000313" key="3">
    <source>
        <dbReference type="Proteomes" id="UP001381693"/>
    </source>
</evidence>
<gene>
    <name evidence="2" type="ORF">SK128_004465</name>
</gene>